<feature type="transmembrane region" description="Helical" evidence="2">
    <location>
        <begin position="112"/>
        <end position="130"/>
    </location>
</feature>
<evidence type="ECO:0000313" key="5">
    <source>
        <dbReference type="Proteomes" id="UP000248689"/>
    </source>
</evidence>
<evidence type="ECO:0000256" key="1">
    <source>
        <dbReference type="ARBA" id="ARBA00007100"/>
    </source>
</evidence>
<keyword evidence="5" id="KW-1185">Reference proteome</keyword>
<dbReference type="EMBL" id="PTPX01000007">
    <property type="protein sequence ID" value="RAL19268.1"/>
    <property type="molecule type" value="Genomic_DNA"/>
</dbReference>
<dbReference type="Pfam" id="PF13369">
    <property type="entry name" value="Transglut_core2"/>
    <property type="match status" value="1"/>
</dbReference>
<feature type="domain" description="Protein SirB1 N-terminal" evidence="3">
    <location>
        <begin position="49"/>
        <end position="200"/>
    </location>
</feature>
<sequence length="288" mass="33466">MDTIINQIFQEIKQPKSVINKVQLQKFLYRELVRLTLMIDDSLSEPQVLGLMSSLVKKARYDVNGETDAERLTQLLTLVYQEWGFHCHHAEYFYTDNLLINNVIRKRRGMPVSLGAVVLYLAASLNLPLYPVNFPTQLILRAELKNEQGRTDVKFINPWDGSELEREKLEKWLEGEMGYGVELNQEFLRIADEEELLERLETVFKMALTREGKYEEALRLIEYRLTISPEDPYEIRDRGMILASMDCYQAAFDDLSYFIDQCPDDPSAMMLKLEIAGLEKQSKASVLH</sequence>
<name>A0A328BY20_9PAST</name>
<keyword evidence="2" id="KW-0812">Transmembrane</keyword>
<comment type="similarity">
    <text evidence="1">Belongs to the UPF0162 family.</text>
</comment>
<dbReference type="SUPFAM" id="SSF48452">
    <property type="entry name" value="TPR-like"/>
    <property type="match status" value="1"/>
</dbReference>
<dbReference type="Proteomes" id="UP000248689">
    <property type="component" value="Unassembled WGS sequence"/>
</dbReference>
<proteinExistence type="inferred from homology"/>
<dbReference type="InterPro" id="IPR011990">
    <property type="entry name" value="TPR-like_helical_dom_sf"/>
</dbReference>
<accession>A0A328BY20</accession>
<keyword evidence="2" id="KW-0472">Membrane</keyword>
<dbReference type="OrthoDB" id="232498at2"/>
<dbReference type="Gene3D" id="1.25.40.10">
    <property type="entry name" value="Tetratricopeptide repeat domain"/>
    <property type="match status" value="1"/>
</dbReference>
<gene>
    <name evidence="4" type="ORF">C5N92_03890</name>
</gene>
<organism evidence="4 5">
    <name type="scientific">Glaesserella australis</name>
    <dbReference type="NCBI Taxonomy" id="2094024"/>
    <lineage>
        <taxon>Bacteria</taxon>
        <taxon>Pseudomonadati</taxon>
        <taxon>Pseudomonadota</taxon>
        <taxon>Gammaproteobacteria</taxon>
        <taxon>Pasteurellales</taxon>
        <taxon>Pasteurellaceae</taxon>
        <taxon>Glaesserella</taxon>
    </lineage>
</organism>
<evidence type="ECO:0000256" key="2">
    <source>
        <dbReference type="SAM" id="Phobius"/>
    </source>
</evidence>
<keyword evidence="2" id="KW-1133">Transmembrane helix</keyword>
<dbReference type="RefSeq" id="WP_111749554.1">
    <property type="nucleotide sequence ID" value="NZ_PTPX01000007.1"/>
</dbReference>
<reference evidence="5" key="1">
    <citation type="submission" date="2018-02" db="EMBL/GenBank/DDBJ databases">
        <title>Glaesserella australis sp. nov., isolated from the lungs of pigs.</title>
        <authorList>
            <person name="Turni C."/>
            <person name="Christensen H."/>
        </authorList>
    </citation>
    <scope>NUCLEOTIDE SEQUENCE [LARGE SCALE GENOMIC DNA]</scope>
    <source>
        <strain evidence="5">HS4635</strain>
    </source>
</reference>
<dbReference type="Pfam" id="PF13371">
    <property type="entry name" value="TPR_9"/>
    <property type="match status" value="1"/>
</dbReference>
<dbReference type="PANTHER" id="PTHR31350:SF21">
    <property type="entry name" value="F-BOX ONLY PROTEIN 21"/>
    <property type="match status" value="1"/>
</dbReference>
<dbReference type="InterPro" id="IPR032698">
    <property type="entry name" value="SirB1_N"/>
</dbReference>
<dbReference type="AlphaFoldDB" id="A0A328BY20"/>
<comment type="caution">
    <text evidence="4">The sequence shown here is derived from an EMBL/GenBank/DDBJ whole genome shotgun (WGS) entry which is preliminary data.</text>
</comment>
<dbReference type="PANTHER" id="PTHR31350">
    <property type="entry name" value="SI:DKEY-261L7.2"/>
    <property type="match status" value="1"/>
</dbReference>
<evidence type="ECO:0000313" key="4">
    <source>
        <dbReference type="EMBL" id="RAL19268.1"/>
    </source>
</evidence>
<protein>
    <recommendedName>
        <fullName evidence="3">Protein SirB1 N-terminal domain-containing protein</fullName>
    </recommendedName>
</protein>
<evidence type="ECO:0000259" key="3">
    <source>
        <dbReference type="Pfam" id="PF13369"/>
    </source>
</evidence>